<keyword evidence="2" id="KW-1185">Reference proteome</keyword>
<dbReference type="OrthoDB" id="2020073at2759"/>
<proteinExistence type="predicted"/>
<protein>
    <submittedName>
        <fullName evidence="1">Eukaryotic glutathione synthase</fullName>
    </submittedName>
</protein>
<accession>A0A8H7ZML2</accession>
<reference evidence="1 2" key="1">
    <citation type="journal article" name="Sci. Rep.">
        <title>Genome-scale phylogenetic analyses confirm Olpidium as the closest living zoosporic fungus to the non-flagellated, terrestrial fungi.</title>
        <authorList>
            <person name="Chang Y."/>
            <person name="Rochon D."/>
            <person name="Sekimoto S."/>
            <person name="Wang Y."/>
            <person name="Chovatia M."/>
            <person name="Sandor L."/>
            <person name="Salamov A."/>
            <person name="Grigoriev I.V."/>
            <person name="Stajich J.E."/>
            <person name="Spatafora J.W."/>
        </authorList>
    </citation>
    <scope>NUCLEOTIDE SEQUENCE [LARGE SCALE GENOMIC DNA]</scope>
    <source>
        <strain evidence="1">S191</strain>
    </source>
</reference>
<dbReference type="InterPro" id="IPR005615">
    <property type="entry name" value="Glutathione_synthase"/>
</dbReference>
<sequence length="141" mass="15568">MTVMSSGNSWKICVQEMDRVEVGGKEGGAAIWGKGRHAMGEGERVACRQQPYPPKLREPDASALRERAVHWALSHGLVYRPARDPPVPCPEATVTHAPVALFPTPFPERAFLQAVGLQPLFNQLVHSVSLDREFVADVMDR</sequence>
<dbReference type="Pfam" id="PF03917">
    <property type="entry name" value="GSH_synth_ATP"/>
    <property type="match status" value="1"/>
</dbReference>
<dbReference type="AlphaFoldDB" id="A0A8H7ZML2"/>
<dbReference type="GO" id="GO:0005524">
    <property type="term" value="F:ATP binding"/>
    <property type="evidence" value="ECO:0007669"/>
    <property type="project" value="InterPro"/>
</dbReference>
<comment type="caution">
    <text evidence="1">The sequence shown here is derived from an EMBL/GenBank/DDBJ whole genome shotgun (WGS) entry which is preliminary data.</text>
</comment>
<dbReference type="GO" id="GO:0005829">
    <property type="term" value="C:cytosol"/>
    <property type="evidence" value="ECO:0007669"/>
    <property type="project" value="TreeGrafter"/>
</dbReference>
<dbReference type="GO" id="GO:0043295">
    <property type="term" value="F:glutathione binding"/>
    <property type="evidence" value="ECO:0007669"/>
    <property type="project" value="TreeGrafter"/>
</dbReference>
<dbReference type="Gene3D" id="3.30.1490.80">
    <property type="match status" value="1"/>
</dbReference>
<dbReference type="EMBL" id="JAEFCI010012195">
    <property type="protein sequence ID" value="KAG5456149.1"/>
    <property type="molecule type" value="Genomic_DNA"/>
</dbReference>
<dbReference type="PANTHER" id="PTHR11130:SF0">
    <property type="entry name" value="GLUTATHIONE SYNTHETASE"/>
    <property type="match status" value="1"/>
</dbReference>
<evidence type="ECO:0000313" key="1">
    <source>
        <dbReference type="EMBL" id="KAG5456149.1"/>
    </source>
</evidence>
<name>A0A8H7ZML2_9FUNG</name>
<dbReference type="InterPro" id="IPR014049">
    <property type="entry name" value="Glutathione_synthase_N_euk"/>
</dbReference>
<gene>
    <name evidence="1" type="ORF">BJ554DRAFT_4190</name>
</gene>
<dbReference type="Proteomes" id="UP000673691">
    <property type="component" value="Unassembled WGS sequence"/>
</dbReference>
<dbReference type="GO" id="GO:0004363">
    <property type="term" value="F:glutathione synthase activity"/>
    <property type="evidence" value="ECO:0007669"/>
    <property type="project" value="InterPro"/>
</dbReference>
<organism evidence="1 2">
    <name type="scientific">Olpidium bornovanus</name>
    <dbReference type="NCBI Taxonomy" id="278681"/>
    <lineage>
        <taxon>Eukaryota</taxon>
        <taxon>Fungi</taxon>
        <taxon>Fungi incertae sedis</taxon>
        <taxon>Olpidiomycota</taxon>
        <taxon>Olpidiomycotina</taxon>
        <taxon>Olpidiomycetes</taxon>
        <taxon>Olpidiales</taxon>
        <taxon>Olpidiaceae</taxon>
        <taxon>Olpidium</taxon>
    </lineage>
</organism>
<dbReference type="PANTHER" id="PTHR11130">
    <property type="entry name" value="GLUTATHIONE SYNTHETASE"/>
    <property type="match status" value="1"/>
</dbReference>
<evidence type="ECO:0000313" key="2">
    <source>
        <dbReference type="Proteomes" id="UP000673691"/>
    </source>
</evidence>
<dbReference type="SUPFAM" id="SSF56059">
    <property type="entry name" value="Glutathione synthetase ATP-binding domain-like"/>
    <property type="match status" value="1"/>
</dbReference>